<dbReference type="Proteomes" id="UP000242913">
    <property type="component" value="Unassembled WGS sequence"/>
</dbReference>
<proteinExistence type="predicted"/>
<name>A0A238BRJ1_9BILA</name>
<evidence type="ECO:0000256" key="1">
    <source>
        <dbReference type="SAM" id="SignalP"/>
    </source>
</evidence>
<feature type="signal peptide" evidence="1">
    <location>
        <begin position="1"/>
        <end position="18"/>
    </location>
</feature>
<reference evidence="2 3" key="1">
    <citation type="submission" date="2015-12" db="EMBL/GenBank/DDBJ databases">
        <title>Draft genome of the nematode, Onchocerca flexuosa.</title>
        <authorList>
            <person name="Mitreva M."/>
        </authorList>
    </citation>
    <scope>NUCLEOTIDE SEQUENCE [LARGE SCALE GENOMIC DNA]</scope>
    <source>
        <strain evidence="2">Red Deer</strain>
    </source>
</reference>
<evidence type="ECO:0000313" key="2">
    <source>
        <dbReference type="EMBL" id="OZC07290.1"/>
    </source>
</evidence>
<accession>A0A238BRJ1</accession>
<protein>
    <submittedName>
        <fullName evidence="2">Uncharacterized protein</fullName>
    </submittedName>
</protein>
<evidence type="ECO:0000313" key="3">
    <source>
        <dbReference type="Proteomes" id="UP000242913"/>
    </source>
</evidence>
<gene>
    <name evidence="2" type="ORF">X798_05710</name>
</gene>
<sequence length="59" mass="6478">MITEAFTAAVLFLFIVQGTDIDGNNVHLQLQELRLGQRATSFSSLITCSDLSSFPSLLF</sequence>
<dbReference type="EMBL" id="KZ270036">
    <property type="protein sequence ID" value="OZC07290.1"/>
    <property type="molecule type" value="Genomic_DNA"/>
</dbReference>
<organism evidence="2 3">
    <name type="scientific">Onchocerca flexuosa</name>
    <dbReference type="NCBI Taxonomy" id="387005"/>
    <lineage>
        <taxon>Eukaryota</taxon>
        <taxon>Metazoa</taxon>
        <taxon>Ecdysozoa</taxon>
        <taxon>Nematoda</taxon>
        <taxon>Chromadorea</taxon>
        <taxon>Rhabditida</taxon>
        <taxon>Spirurina</taxon>
        <taxon>Spiruromorpha</taxon>
        <taxon>Filarioidea</taxon>
        <taxon>Onchocercidae</taxon>
        <taxon>Onchocerca</taxon>
    </lineage>
</organism>
<feature type="chain" id="PRO_5013076622" evidence="1">
    <location>
        <begin position="19"/>
        <end position="59"/>
    </location>
</feature>
<keyword evidence="3" id="KW-1185">Reference proteome</keyword>
<dbReference type="AlphaFoldDB" id="A0A238BRJ1"/>
<keyword evidence="1" id="KW-0732">Signal</keyword>